<dbReference type="InterPro" id="IPR010061">
    <property type="entry name" value="MeMal-semiAld_DH"/>
</dbReference>
<sequence length="500" mass="52706">MTEYQVDHWIGGATVPGSGEGLPLRNPATGLRIGTVARADGGVVDRAVAAAAEAQRDWAATSLARRTEILFRMRDLVVQHSDELARTISREHGKTVPDALGEVGRGRETLDFVCGINHAAKGEFTVDASTGVDVHSLRQPLGVVAGITPFNFPAMVPFWMHPVAIATGNAFLLKPSERDPSASNLVAELYREAGLPDGVFNVVHGDKEAVDAILKHPGIAAVSFVGSTPIARYVQQTAIAHGKRVQALGGANNHAVVMPDADPSFAAEQLAAAAFGSAGQRCMAVTTAVAVGAAADPLVQELRTRAEAVVVGPGDDPGTDMGPVITDDARRRVVDYVTAAVDAGAVPVVDGRDVVVEGHEKGYFVGPTVLDRVTTDMGAYCDEVFGPLLAVLRVDTFEEALDLVNSSPFGNGSAIFTASGEHARRFTLGVTAGMVGVNVPIPVPVAYYSFGGWKDSLFGDHHAHGPEAVRFYTRAKVVTTRWPHQEDRVAASMSFPSTTH</sequence>
<evidence type="ECO:0000256" key="3">
    <source>
        <dbReference type="ARBA" id="ARBA00023027"/>
    </source>
</evidence>
<dbReference type="EMBL" id="JACSQV010000014">
    <property type="protein sequence ID" value="MBD7919606.1"/>
    <property type="molecule type" value="Genomic_DNA"/>
</dbReference>
<dbReference type="PROSITE" id="PS00070">
    <property type="entry name" value="ALDEHYDE_DEHYDR_CYS"/>
    <property type="match status" value="1"/>
</dbReference>
<organism evidence="5 6">
    <name type="scientific">Cellulomonas avistercoris</name>
    <dbReference type="NCBI Taxonomy" id="2762242"/>
    <lineage>
        <taxon>Bacteria</taxon>
        <taxon>Bacillati</taxon>
        <taxon>Actinomycetota</taxon>
        <taxon>Actinomycetes</taxon>
        <taxon>Micrococcales</taxon>
        <taxon>Cellulomonadaceae</taxon>
        <taxon>Cellulomonas</taxon>
    </lineage>
</organism>
<dbReference type="RefSeq" id="WP_191784261.1">
    <property type="nucleotide sequence ID" value="NZ_JACSQV010000014.1"/>
</dbReference>
<dbReference type="SUPFAM" id="SSF53720">
    <property type="entry name" value="ALDH-like"/>
    <property type="match status" value="1"/>
</dbReference>
<keyword evidence="2" id="KW-0560">Oxidoreductase</keyword>
<dbReference type="PANTHER" id="PTHR43866:SF4">
    <property type="entry name" value="MALONATE-SEMIALDEHYDE DEHYDROGENASE"/>
    <property type="match status" value="1"/>
</dbReference>
<feature type="domain" description="Aldehyde dehydrogenase" evidence="4">
    <location>
        <begin position="19"/>
        <end position="478"/>
    </location>
</feature>
<evidence type="ECO:0000256" key="2">
    <source>
        <dbReference type="ARBA" id="ARBA00023002"/>
    </source>
</evidence>
<dbReference type="InterPro" id="IPR016162">
    <property type="entry name" value="Ald_DH_N"/>
</dbReference>
<accession>A0ABR8QGY1</accession>
<dbReference type="Gene3D" id="3.40.309.10">
    <property type="entry name" value="Aldehyde Dehydrogenase, Chain A, domain 2"/>
    <property type="match status" value="1"/>
</dbReference>
<dbReference type="Pfam" id="PF00171">
    <property type="entry name" value="Aldedh"/>
    <property type="match status" value="1"/>
</dbReference>
<dbReference type="InterPro" id="IPR016161">
    <property type="entry name" value="Ald_DH/histidinol_DH"/>
</dbReference>
<gene>
    <name evidence="5" type="ORF">H9657_15150</name>
</gene>
<name>A0ABR8QGY1_9CELL</name>
<dbReference type="EC" id="1.2.1.27" evidence="1"/>
<evidence type="ECO:0000313" key="6">
    <source>
        <dbReference type="Proteomes" id="UP000604241"/>
    </source>
</evidence>
<comment type="caution">
    <text evidence="5">The sequence shown here is derived from an EMBL/GenBank/DDBJ whole genome shotgun (WGS) entry which is preliminary data.</text>
</comment>
<dbReference type="CDD" id="cd07085">
    <property type="entry name" value="ALDH_F6_MMSDH"/>
    <property type="match status" value="1"/>
</dbReference>
<reference evidence="5 6" key="1">
    <citation type="submission" date="2020-08" db="EMBL/GenBank/DDBJ databases">
        <title>A Genomic Blueprint of the Chicken Gut Microbiome.</title>
        <authorList>
            <person name="Gilroy R."/>
            <person name="Ravi A."/>
            <person name="Getino M."/>
            <person name="Pursley I."/>
            <person name="Horton D.L."/>
            <person name="Alikhan N.-F."/>
            <person name="Baker D."/>
            <person name="Gharbi K."/>
            <person name="Hall N."/>
            <person name="Watson M."/>
            <person name="Adriaenssens E.M."/>
            <person name="Foster-Nyarko E."/>
            <person name="Jarju S."/>
            <person name="Secka A."/>
            <person name="Antonio M."/>
            <person name="Oren A."/>
            <person name="Chaudhuri R."/>
            <person name="La Ragione R.M."/>
            <person name="Hildebrand F."/>
            <person name="Pallen M.J."/>
        </authorList>
    </citation>
    <scope>NUCLEOTIDE SEQUENCE [LARGE SCALE GENOMIC DNA]</scope>
    <source>
        <strain evidence="5 6">Sa3CUA2</strain>
    </source>
</reference>
<dbReference type="Gene3D" id="3.40.605.10">
    <property type="entry name" value="Aldehyde Dehydrogenase, Chain A, domain 1"/>
    <property type="match status" value="1"/>
</dbReference>
<dbReference type="InterPro" id="IPR016160">
    <property type="entry name" value="Ald_DH_CS_CYS"/>
</dbReference>
<keyword evidence="6" id="KW-1185">Reference proteome</keyword>
<dbReference type="NCBIfam" id="TIGR01722">
    <property type="entry name" value="MMSDH"/>
    <property type="match status" value="1"/>
</dbReference>
<proteinExistence type="predicted"/>
<evidence type="ECO:0000256" key="1">
    <source>
        <dbReference type="ARBA" id="ARBA00013048"/>
    </source>
</evidence>
<dbReference type="Proteomes" id="UP000604241">
    <property type="component" value="Unassembled WGS sequence"/>
</dbReference>
<evidence type="ECO:0000259" key="4">
    <source>
        <dbReference type="Pfam" id="PF00171"/>
    </source>
</evidence>
<keyword evidence="3" id="KW-0520">NAD</keyword>
<dbReference type="InterPro" id="IPR015590">
    <property type="entry name" value="Aldehyde_DH_dom"/>
</dbReference>
<evidence type="ECO:0000313" key="5">
    <source>
        <dbReference type="EMBL" id="MBD7919606.1"/>
    </source>
</evidence>
<protein>
    <recommendedName>
        <fullName evidence="1">methylmalonate-semialdehyde dehydrogenase (CoA acylating)</fullName>
        <ecNumber evidence="1">1.2.1.27</ecNumber>
    </recommendedName>
</protein>
<dbReference type="PANTHER" id="PTHR43866">
    <property type="entry name" value="MALONATE-SEMIALDEHYDE DEHYDROGENASE"/>
    <property type="match status" value="1"/>
</dbReference>
<dbReference type="InterPro" id="IPR016163">
    <property type="entry name" value="Ald_DH_C"/>
</dbReference>